<dbReference type="EMBL" id="ABFEVW020000024">
    <property type="protein sequence ID" value="EKU3569813.1"/>
    <property type="molecule type" value="Genomic_DNA"/>
</dbReference>
<dbReference type="Proteomes" id="UP000051449">
    <property type="component" value="Unassembled WGS sequence"/>
</dbReference>
<evidence type="ECO:0000313" key="5">
    <source>
        <dbReference type="EMBL" id="MDR8260877.1"/>
    </source>
</evidence>
<dbReference type="EMBL" id="ABFEVW030000024">
    <property type="protein sequence ID" value="EMN1072910.1"/>
    <property type="molecule type" value="Genomic_DNA"/>
</dbReference>
<evidence type="ECO:0000313" key="15">
    <source>
        <dbReference type="Proteomes" id="UP000237823"/>
    </source>
</evidence>
<reference evidence="3" key="8">
    <citation type="submission" date="2024-02" db="EMBL/GenBank/DDBJ databases">
        <authorList>
            <consortium name="Clinical and Environmental Microbiology Branch: Whole genome sequencing antimicrobial resistance pathogens in the healthcare setting"/>
        </authorList>
    </citation>
    <scope>NUCLEOTIDE SEQUENCE</scope>
    <source>
        <strain evidence="2">2021GN-00227</strain>
    </source>
</reference>
<dbReference type="EMBL" id="VMAF01000002">
    <property type="protein sequence ID" value="MDR8430012.1"/>
    <property type="molecule type" value="Genomic_DNA"/>
</dbReference>
<name>A0A0D7RY73_ACIBA</name>
<reference evidence="8 14" key="4">
    <citation type="submission" date="2018-02" db="EMBL/GenBank/DDBJ databases">
        <title>Acinetobacter baumanii whole genome sequence.</title>
        <authorList>
            <person name="Qasim Z.J."/>
        </authorList>
    </citation>
    <scope>NUCLEOTIDE SEQUENCE [LARGE SCALE GENOMIC DNA]</scope>
    <source>
        <strain evidence="8 14">ZQ8</strain>
    </source>
</reference>
<dbReference type="GO" id="GO:0006260">
    <property type="term" value="P:DNA replication"/>
    <property type="evidence" value="ECO:0007669"/>
    <property type="project" value="TreeGrafter"/>
</dbReference>
<evidence type="ECO:0000313" key="2">
    <source>
        <dbReference type="EMBL" id="EKU3569813.1"/>
    </source>
</evidence>
<dbReference type="InterPro" id="IPR003593">
    <property type="entry name" value="AAA+_ATPase"/>
</dbReference>
<gene>
    <name evidence="11" type="primary">dnaC</name>
    <name evidence="7" type="ORF">A7M90_12785</name>
    <name evidence="4" type="ORF">APD33_11875</name>
    <name evidence="9" type="ORF">B9W25_15850</name>
    <name evidence="8" type="ORF">CV954_015235</name>
    <name evidence="6" type="ORF">FPK63_02730</name>
    <name evidence="5" type="ORF">FPK87_10410</name>
    <name evidence="10" type="ORF">FQZ18_07905</name>
    <name evidence="2" type="ORF">MKP18_003256</name>
    <name evidence="11" type="ORF">SAMEA104305318_02665</name>
</gene>
<dbReference type="RefSeq" id="WP_000994866.1">
    <property type="nucleotide sequence ID" value="NZ_AP024415.1"/>
</dbReference>
<keyword evidence="2" id="KW-0067">ATP-binding</keyword>
<organism evidence="7 13">
    <name type="scientific">Acinetobacter baumannii</name>
    <dbReference type="NCBI Taxonomy" id="470"/>
    <lineage>
        <taxon>Bacteria</taxon>
        <taxon>Pseudomonadati</taxon>
        <taxon>Pseudomonadota</taxon>
        <taxon>Gammaproteobacteria</taxon>
        <taxon>Moraxellales</taxon>
        <taxon>Moraxellaceae</taxon>
        <taxon>Acinetobacter</taxon>
        <taxon>Acinetobacter calcoaceticus/baumannii complex</taxon>
    </lineage>
</organism>
<dbReference type="SMART" id="SM00382">
    <property type="entry name" value="AAA"/>
    <property type="match status" value="1"/>
</dbReference>
<reference evidence="10 17" key="7">
    <citation type="submission" date="2020-09" db="EMBL/GenBank/DDBJ databases">
        <title>Carbapenem-Resistant Acinetobacter baumannii devoid of typical resistance factors.</title>
        <authorList>
            <person name="Hoffmann M."/>
            <person name="Luo Y."/>
            <person name="Strain E."/>
            <person name="Rand H."/>
            <person name="Javkar K.G."/>
        </authorList>
    </citation>
    <scope>NUCLEOTIDE SEQUENCE [LARGE SCALE GENOMIC DNA]</scope>
    <source>
        <strain evidence="10 17">CFSAN093705</strain>
    </source>
</reference>
<dbReference type="Proteomes" id="UP000179937">
    <property type="component" value="Unassembled WGS sequence"/>
</dbReference>
<reference evidence="4 12" key="1">
    <citation type="submission" date="2015-10" db="EMBL/GenBank/DDBJ databases">
        <title>The utility of whole genome sequencing in characterizing Acinetobacter epidemiology and analyzing hospital outbreaks.</title>
        <authorList>
            <person name="Ozer E.A."/>
            <person name="Fitzpatrick M.A."/>
            <person name="Hauser A.R."/>
        </authorList>
    </citation>
    <scope>NUCLEOTIDE SEQUENCE [LARGE SCALE GENOMIC DNA]</scope>
    <source>
        <strain evidence="4 12">ABBL072</strain>
    </source>
</reference>
<evidence type="ECO:0000259" key="1">
    <source>
        <dbReference type="SMART" id="SM00382"/>
    </source>
</evidence>
<dbReference type="EMBL" id="LYKI01000003">
    <property type="protein sequence ID" value="OIG75007.1"/>
    <property type="molecule type" value="Genomic_DNA"/>
</dbReference>
<evidence type="ECO:0000313" key="4">
    <source>
        <dbReference type="EMBL" id="KQE04219.1"/>
    </source>
</evidence>
<evidence type="ECO:0000313" key="14">
    <source>
        <dbReference type="Proteomes" id="UP000233757"/>
    </source>
</evidence>
<evidence type="ECO:0000313" key="17">
    <source>
        <dbReference type="Proteomes" id="UP000516419"/>
    </source>
</evidence>
<reference evidence="11 16" key="5">
    <citation type="submission" date="2018-07" db="EMBL/GenBank/DDBJ databases">
        <authorList>
            <consortium name="Pathogen Informatics"/>
        </authorList>
    </citation>
    <scope>NUCLEOTIDE SEQUENCE [LARGE SCALE GENOMIC DNA]</scope>
    <source>
        <strain evidence="11 16">4300STDY7045823</strain>
    </source>
</reference>
<dbReference type="EMBL" id="LLGC01000172">
    <property type="protein sequence ID" value="KQE04219.1"/>
    <property type="molecule type" value="Genomic_DNA"/>
</dbReference>
<dbReference type="Gene3D" id="3.40.50.300">
    <property type="entry name" value="P-loop containing nucleotide triphosphate hydrolases"/>
    <property type="match status" value="1"/>
</dbReference>
<accession>A0A0D7RY73</accession>
<dbReference type="GO" id="GO:0005524">
    <property type="term" value="F:ATP binding"/>
    <property type="evidence" value="ECO:0007669"/>
    <property type="project" value="UniProtKB-KW"/>
</dbReference>
<dbReference type="Pfam" id="PF01695">
    <property type="entry name" value="IstB_IS21"/>
    <property type="match status" value="1"/>
</dbReference>
<dbReference type="EMBL" id="UFMQ01000013">
    <property type="protein sequence ID" value="SST26113.1"/>
    <property type="molecule type" value="Genomic_DNA"/>
</dbReference>
<dbReference type="PANTHER" id="PTHR30050">
    <property type="entry name" value="CHROMOSOMAL REPLICATION INITIATOR PROTEIN DNAA"/>
    <property type="match status" value="1"/>
</dbReference>
<evidence type="ECO:0000313" key="16">
    <source>
        <dbReference type="Proteomes" id="UP000252694"/>
    </source>
</evidence>
<dbReference type="PANTHER" id="PTHR30050:SF4">
    <property type="entry name" value="ATP-BINDING PROTEIN RV3427C IN INSERTION SEQUENCE-RELATED"/>
    <property type="match status" value="1"/>
</dbReference>
<dbReference type="Proteomes" id="UP000237823">
    <property type="component" value="Unassembled WGS sequence"/>
</dbReference>
<dbReference type="Proteomes" id="UP000516419">
    <property type="component" value="Chromosome"/>
</dbReference>
<reference evidence="9 15" key="3">
    <citation type="submission" date="2017-04" db="EMBL/GenBank/DDBJ databases">
        <title>Comparison of Acinetobacter baumannii whole genome sequences from two major hospitals in Kuwait.</title>
        <authorList>
            <person name="Nasser K."/>
            <person name="Habibi N."/>
            <person name="Khan M.W."/>
            <person name="Purohit P."/>
            <person name="Al-Obaid I."/>
            <person name="Dhar R."/>
            <person name="Al-Fouzan W."/>
            <person name="Mustafa A.S."/>
        </authorList>
    </citation>
    <scope>NUCLEOTIDE SEQUENCE [LARGE SCALE GENOMIC DNA]</scope>
    <source>
        <strain evidence="9 15">KUFAR57</strain>
    </source>
</reference>
<protein>
    <submittedName>
        <fullName evidence="5">AAA family ATPase</fullName>
    </submittedName>
    <submittedName>
        <fullName evidence="2">ATP-binding protein</fullName>
    </submittedName>
    <submittedName>
        <fullName evidence="7">DNA replication protein</fullName>
    </submittedName>
    <submittedName>
        <fullName evidence="11">Phage replication protein</fullName>
    </submittedName>
</protein>
<evidence type="ECO:0000313" key="9">
    <source>
        <dbReference type="EMBL" id="PRN31789.1"/>
    </source>
</evidence>
<keyword evidence="2" id="KW-0547">Nucleotide-binding</keyword>
<sequence>MNAVPQKLEYKISHTNQICKIHKEQMINVHGRIVCQSCVEKIMKQSNEKYESDKNNRILNLKMARAGIPKRHVNSGFSNYAVTHKGQDKARKTCEKFTMDFNSGVFRNLLLVGRTGTGKTHLGSSILKNIIIKNWEAIYITSADLAEDIAGAYRRSGDSEDEALKRYVKKDLLIIDEYGLHDRAEKRPQLLESVHKVLLTRYDELKPTVVISNLSLSEVREDLGDRLWSRFQHDGLDIVECDWDDARIGGGKAQ</sequence>
<dbReference type="AlphaFoldDB" id="A0A0D7RY73"/>
<evidence type="ECO:0000313" key="13">
    <source>
        <dbReference type="Proteomes" id="UP000179937"/>
    </source>
</evidence>
<evidence type="ECO:0000313" key="10">
    <source>
        <dbReference type="EMBL" id="QNV23243.1"/>
    </source>
</evidence>
<dbReference type="Proteomes" id="UP000252694">
    <property type="component" value="Unassembled WGS sequence"/>
</dbReference>
<evidence type="ECO:0000313" key="8">
    <source>
        <dbReference type="EMBL" id="PQL81555.1"/>
    </source>
</evidence>
<dbReference type="EMBL" id="NEPB01000047">
    <property type="protein sequence ID" value="PRN31789.1"/>
    <property type="molecule type" value="Genomic_DNA"/>
</dbReference>
<dbReference type="CDD" id="cd00009">
    <property type="entry name" value="AAA"/>
    <property type="match status" value="1"/>
</dbReference>
<dbReference type="InterPro" id="IPR027417">
    <property type="entry name" value="P-loop_NTPase"/>
</dbReference>
<dbReference type="EMBL" id="CP061525">
    <property type="protein sequence ID" value="QNV23243.1"/>
    <property type="molecule type" value="Genomic_DNA"/>
</dbReference>
<evidence type="ECO:0000313" key="12">
    <source>
        <dbReference type="Proteomes" id="UP000051449"/>
    </source>
</evidence>
<dbReference type="EMBL" id="VMBB01000013">
    <property type="protein sequence ID" value="MDR8260877.1"/>
    <property type="molecule type" value="Genomic_DNA"/>
</dbReference>
<reference evidence="7 13" key="2">
    <citation type="submission" date="2016-05" db="EMBL/GenBank/DDBJ databases">
        <title>The evolution of Acinetobacter baumannii in vivo.</title>
        <authorList>
            <person name="Hua X."/>
            <person name="Yu Y."/>
        </authorList>
    </citation>
    <scope>NUCLEOTIDE SEQUENCE [LARGE SCALE GENOMIC DNA]</scope>
    <source>
        <strain evidence="7 13">XH647</strain>
    </source>
</reference>
<evidence type="ECO:0000313" key="6">
    <source>
        <dbReference type="EMBL" id="MDR8430012.1"/>
    </source>
</evidence>
<evidence type="ECO:0000313" key="3">
    <source>
        <dbReference type="EMBL" id="EMN1072910.1"/>
    </source>
</evidence>
<dbReference type="PATRIC" id="fig|470.1288.peg.2369"/>
<proteinExistence type="predicted"/>
<dbReference type="Proteomes" id="UP000233757">
    <property type="component" value="Unassembled WGS sequence"/>
</dbReference>
<dbReference type="SUPFAM" id="SSF52540">
    <property type="entry name" value="P-loop containing nucleoside triphosphate hydrolases"/>
    <property type="match status" value="1"/>
</dbReference>
<dbReference type="KEGG" id="abw:BL01_12040"/>
<evidence type="ECO:0000313" key="7">
    <source>
        <dbReference type="EMBL" id="OIG75007.1"/>
    </source>
</evidence>
<evidence type="ECO:0000313" key="11">
    <source>
        <dbReference type="EMBL" id="SST26113.1"/>
    </source>
</evidence>
<feature type="domain" description="AAA+ ATPase" evidence="1">
    <location>
        <begin position="105"/>
        <end position="239"/>
    </location>
</feature>
<reference evidence="5" key="6">
    <citation type="submission" date="2019-07" db="EMBL/GenBank/DDBJ databases">
        <title>Biological characteristics of mucoid Acinetobacter baumannii from a general hospital in China.</title>
        <authorList>
            <person name="Hua X."/>
            <person name="Yu Y."/>
        </authorList>
    </citation>
    <scope>NUCLEOTIDE SEQUENCE [LARGE SCALE GENOMIC DNA]</scope>
    <source>
        <strain evidence="5">N41</strain>
        <strain evidence="6">N8</strain>
    </source>
</reference>
<dbReference type="EMBL" id="PHJU02000033">
    <property type="protein sequence ID" value="PQL81555.1"/>
    <property type="molecule type" value="Genomic_DNA"/>
</dbReference>
<dbReference type="InterPro" id="IPR002611">
    <property type="entry name" value="IstB_ATP-bd"/>
</dbReference>